<dbReference type="Proteomes" id="UP001439008">
    <property type="component" value="Unassembled WGS sequence"/>
</dbReference>
<accession>A0ABV2AIF8</accession>
<evidence type="ECO:0000256" key="1">
    <source>
        <dbReference type="SAM" id="Phobius"/>
    </source>
</evidence>
<comment type="caution">
    <text evidence="3">The sequence shown here is derived from an EMBL/GenBank/DDBJ whole genome shotgun (WGS) entry which is preliminary data.</text>
</comment>
<gene>
    <name evidence="3" type="ORF">MHBO_001272</name>
</gene>
<feature type="transmembrane region" description="Helical" evidence="1">
    <location>
        <begin position="82"/>
        <end position="109"/>
    </location>
</feature>
<protein>
    <submittedName>
        <fullName evidence="3">Uncharacterized protein</fullName>
    </submittedName>
</protein>
<keyword evidence="4" id="KW-1185">Reference proteome</keyword>
<reference evidence="3 4" key="1">
    <citation type="journal article" date="2024" name="BMC Biol.">
        <title>Comparative genomics of Ascetosporea gives new insight into the evolutionary basis for animal parasitism in Rhizaria.</title>
        <authorList>
            <person name="Hiltunen Thoren M."/>
            <person name="Onut-Brannstrom I."/>
            <person name="Alfjorden A."/>
            <person name="Peckova H."/>
            <person name="Swords F."/>
            <person name="Hooper C."/>
            <person name="Holzer A.S."/>
            <person name="Bass D."/>
            <person name="Burki F."/>
        </authorList>
    </citation>
    <scope>NUCLEOTIDE SEQUENCE [LARGE SCALE GENOMIC DNA]</scope>
    <source>
        <strain evidence="3">20-A016</strain>
    </source>
</reference>
<feature type="chain" id="PRO_5045256602" evidence="2">
    <location>
        <begin position="22"/>
        <end position="115"/>
    </location>
</feature>
<dbReference type="EMBL" id="JBDODL010000290">
    <property type="protein sequence ID" value="MES1919438.1"/>
    <property type="molecule type" value="Genomic_DNA"/>
</dbReference>
<proteinExistence type="predicted"/>
<evidence type="ECO:0000313" key="4">
    <source>
        <dbReference type="Proteomes" id="UP001439008"/>
    </source>
</evidence>
<keyword evidence="1" id="KW-0812">Transmembrane</keyword>
<keyword evidence="1" id="KW-0472">Membrane</keyword>
<feature type="signal peptide" evidence="2">
    <location>
        <begin position="1"/>
        <end position="21"/>
    </location>
</feature>
<organism evidence="3 4">
    <name type="scientific">Bonamia ostreae</name>
    <dbReference type="NCBI Taxonomy" id="126728"/>
    <lineage>
        <taxon>Eukaryota</taxon>
        <taxon>Sar</taxon>
        <taxon>Rhizaria</taxon>
        <taxon>Endomyxa</taxon>
        <taxon>Ascetosporea</taxon>
        <taxon>Haplosporida</taxon>
        <taxon>Bonamia</taxon>
    </lineage>
</organism>
<keyword evidence="1" id="KW-1133">Transmembrane helix</keyword>
<keyword evidence="2" id="KW-0732">Signal</keyword>
<evidence type="ECO:0000313" key="3">
    <source>
        <dbReference type="EMBL" id="MES1919438.1"/>
    </source>
</evidence>
<sequence>MAKKLFFYILSFLFIFAKSNEYTFCSAPKIPFGYIDQSCGKVLSPREKCKFFCNPLFKSSLKEIKCNEEGEIEHLPNCVFDVYWFVLSSNFAFLAFIFFISVIGVIFSYKKTKSK</sequence>
<name>A0ABV2AIF8_9EUKA</name>
<evidence type="ECO:0000256" key="2">
    <source>
        <dbReference type="SAM" id="SignalP"/>
    </source>
</evidence>